<evidence type="ECO:0000313" key="2">
    <source>
        <dbReference type="EMBL" id="MBM7276226.1"/>
    </source>
</evidence>
<dbReference type="RefSeq" id="WP_182373320.1">
    <property type="nucleotide sequence ID" value="NZ_CP059694.1"/>
</dbReference>
<proteinExistence type="predicted"/>
<dbReference type="AlphaFoldDB" id="A0AAW4FZ45"/>
<dbReference type="InterPro" id="IPR048037">
    <property type="entry name" value="DmmA-like_C"/>
</dbReference>
<comment type="caution">
    <text evidence="2">The sequence shown here is derived from an EMBL/GenBank/DDBJ whole genome shotgun (WGS) entry which is preliminary data.</text>
</comment>
<protein>
    <recommendedName>
        <fullName evidence="1">Dimethylamine monooxygenase subunit DmmA-like C-terminal domain-containing protein</fullName>
    </recommendedName>
</protein>
<reference evidence="2" key="1">
    <citation type="submission" date="2021-02" db="EMBL/GenBank/DDBJ databases">
        <title>Taxonomy, biology and ecology of Rhodococcus bacteria occurring in California pistachio and other woody hosts as revealed by genome sequence analyses.</title>
        <authorList>
            <person name="Riely B."/>
            <person name="Gai Y."/>
        </authorList>
    </citation>
    <scope>NUCLEOTIDE SEQUENCE</scope>
    <source>
        <strain evidence="2">BP-295</strain>
    </source>
</reference>
<name>A0AAW4FZ45_GORRU</name>
<evidence type="ECO:0000313" key="3">
    <source>
        <dbReference type="Proteomes" id="UP001195196"/>
    </source>
</evidence>
<dbReference type="EMBL" id="JAFFGU010000001">
    <property type="protein sequence ID" value="MBM7276226.1"/>
    <property type="molecule type" value="Genomic_DNA"/>
</dbReference>
<accession>A0AAW4FZ45</accession>
<dbReference type="NCBIfam" id="NF041259">
    <property type="entry name" value="mono_DmmA_fam"/>
    <property type="match status" value="1"/>
</dbReference>
<evidence type="ECO:0000259" key="1">
    <source>
        <dbReference type="Pfam" id="PF22289"/>
    </source>
</evidence>
<feature type="domain" description="Dimethylamine monooxygenase subunit DmmA-like C-terminal" evidence="1">
    <location>
        <begin position="123"/>
        <end position="166"/>
    </location>
</feature>
<gene>
    <name evidence="2" type="ORF">JTZ10_00510</name>
</gene>
<dbReference type="Pfam" id="PF22289">
    <property type="entry name" value="DmmA-like_C"/>
    <property type="match status" value="1"/>
</dbReference>
<dbReference type="Proteomes" id="UP001195196">
    <property type="component" value="Unassembled WGS sequence"/>
</dbReference>
<organism evidence="2 3">
    <name type="scientific">Gordonia rubripertincta</name>
    <name type="common">Rhodococcus corallinus</name>
    <dbReference type="NCBI Taxonomy" id="36822"/>
    <lineage>
        <taxon>Bacteria</taxon>
        <taxon>Bacillati</taxon>
        <taxon>Actinomycetota</taxon>
        <taxon>Actinomycetes</taxon>
        <taxon>Mycobacteriales</taxon>
        <taxon>Gordoniaceae</taxon>
        <taxon>Gordonia</taxon>
    </lineage>
</organism>
<sequence length="185" mass="19669">MSQIAYSSVPAWARPGDLVETTDPTPTGSSYLLVGVGDVADTLGRWEAQCPPLVTTRIHGDADTADDLLAGALAEATVGVRVWIVADTGSALGLRAVAVNAGLEDDEIEVVTTDSDDRTEADVFCSHCRSVTRVRAAIDDVIPCAGCRRDLLVYHHVSRRTGQYLGFMVDAETAQPLSPGEEVEQ</sequence>